<proteinExistence type="predicted"/>
<evidence type="ECO:0000313" key="1">
    <source>
        <dbReference type="EMBL" id="KAF2567874.1"/>
    </source>
</evidence>
<organism evidence="1 2">
    <name type="scientific">Brassica cretica</name>
    <name type="common">Mustard</name>
    <dbReference type="NCBI Taxonomy" id="69181"/>
    <lineage>
        <taxon>Eukaryota</taxon>
        <taxon>Viridiplantae</taxon>
        <taxon>Streptophyta</taxon>
        <taxon>Embryophyta</taxon>
        <taxon>Tracheophyta</taxon>
        <taxon>Spermatophyta</taxon>
        <taxon>Magnoliopsida</taxon>
        <taxon>eudicotyledons</taxon>
        <taxon>Gunneridae</taxon>
        <taxon>Pentapetalae</taxon>
        <taxon>rosids</taxon>
        <taxon>malvids</taxon>
        <taxon>Brassicales</taxon>
        <taxon>Brassicaceae</taxon>
        <taxon>Brassiceae</taxon>
        <taxon>Brassica</taxon>
    </lineage>
</organism>
<evidence type="ECO:0000313" key="2">
    <source>
        <dbReference type="Proteomes" id="UP000712281"/>
    </source>
</evidence>
<dbReference type="EMBL" id="QGKW02001911">
    <property type="protein sequence ID" value="KAF2567874.1"/>
    <property type="molecule type" value="Genomic_DNA"/>
</dbReference>
<sequence>MAIQLPKEEIVGWFLSDMNRLFSEKKNRNRLLVVSDTILEVIGHKPASDIDVFEEYLFSSPTDHAIGLVFETIYPDRPVVKLFPFAEELIFKRNCLLVVSDTILEVIGHKPASDIDVFEEYLFSSPTDHAIGLVFETIYPDGPVVKLFPFAEELIFKRILKHK</sequence>
<comment type="caution">
    <text evidence="1">The sequence shown here is derived from an EMBL/GenBank/DDBJ whole genome shotgun (WGS) entry which is preliminary data.</text>
</comment>
<gene>
    <name evidence="1" type="ORF">F2Q68_00025487</name>
</gene>
<name>A0A8S9IDR8_BRACR</name>
<accession>A0A8S9IDR8</accession>
<dbReference type="Proteomes" id="UP000712281">
    <property type="component" value="Unassembled WGS sequence"/>
</dbReference>
<dbReference type="AlphaFoldDB" id="A0A8S9IDR8"/>
<evidence type="ECO:0008006" key="3">
    <source>
        <dbReference type="Google" id="ProtNLM"/>
    </source>
</evidence>
<protein>
    <recommendedName>
        <fullName evidence="3">PAS domain-containing protein</fullName>
    </recommendedName>
</protein>
<reference evidence="1" key="1">
    <citation type="submission" date="2019-12" db="EMBL/GenBank/DDBJ databases">
        <title>Genome sequencing and annotation of Brassica cretica.</title>
        <authorList>
            <person name="Studholme D.J."/>
            <person name="Sarris P.F."/>
        </authorList>
    </citation>
    <scope>NUCLEOTIDE SEQUENCE</scope>
    <source>
        <strain evidence="1">PFS-001/15</strain>
        <tissue evidence="1">Leaf</tissue>
    </source>
</reference>